<dbReference type="Gene3D" id="3.30.565.10">
    <property type="entry name" value="Histidine kinase-like ATPase, C-terminal domain"/>
    <property type="match status" value="1"/>
</dbReference>
<dbReference type="EMBL" id="JBBDHD010000022">
    <property type="protein sequence ID" value="MFH7595756.1"/>
    <property type="molecule type" value="Genomic_DNA"/>
</dbReference>
<dbReference type="PANTHER" id="PTHR35526">
    <property type="entry name" value="ANTI-SIGMA-F FACTOR RSBW-RELATED"/>
    <property type="match status" value="1"/>
</dbReference>
<proteinExistence type="predicted"/>
<gene>
    <name evidence="4" type="ORF">WDV06_11725</name>
</gene>
<dbReference type="GO" id="GO:0005524">
    <property type="term" value="F:ATP binding"/>
    <property type="evidence" value="ECO:0007669"/>
    <property type="project" value="UniProtKB-KW"/>
</dbReference>
<keyword evidence="4" id="KW-0067">ATP-binding</keyword>
<dbReference type="PANTHER" id="PTHR35526:SF3">
    <property type="entry name" value="ANTI-SIGMA-F FACTOR RSBW"/>
    <property type="match status" value="1"/>
</dbReference>
<protein>
    <submittedName>
        <fullName evidence="4">ATP-binding protein</fullName>
    </submittedName>
</protein>
<feature type="domain" description="Histidine kinase/HSP90-like ATPase" evidence="3">
    <location>
        <begin position="2"/>
        <end position="80"/>
    </location>
</feature>
<dbReference type="SUPFAM" id="SSF55874">
    <property type="entry name" value="ATPase domain of HSP90 chaperone/DNA topoisomerase II/histidine kinase"/>
    <property type="match status" value="1"/>
</dbReference>
<dbReference type="RefSeq" id="WP_395509610.1">
    <property type="nucleotide sequence ID" value="NZ_JBBDHD010000022.1"/>
</dbReference>
<accession>A0ABW7PCI0</accession>
<keyword evidence="1" id="KW-0808">Transferase</keyword>
<dbReference type="Proteomes" id="UP001610631">
    <property type="component" value="Unassembled WGS sequence"/>
</dbReference>
<keyword evidence="4" id="KW-0547">Nucleotide-binding</keyword>
<keyword evidence="1" id="KW-0723">Serine/threonine-protein kinase</keyword>
<feature type="region of interest" description="Disordered" evidence="2">
    <location>
        <begin position="32"/>
        <end position="54"/>
    </location>
</feature>
<dbReference type="Pfam" id="PF13581">
    <property type="entry name" value="HATPase_c_2"/>
    <property type="match status" value="1"/>
</dbReference>
<dbReference type="InterPro" id="IPR050267">
    <property type="entry name" value="Anti-sigma-factor_SerPK"/>
</dbReference>
<evidence type="ECO:0000256" key="2">
    <source>
        <dbReference type="SAM" id="MobiDB-lite"/>
    </source>
</evidence>
<evidence type="ECO:0000313" key="4">
    <source>
        <dbReference type="EMBL" id="MFH7595756.1"/>
    </source>
</evidence>
<evidence type="ECO:0000313" key="5">
    <source>
        <dbReference type="Proteomes" id="UP001610631"/>
    </source>
</evidence>
<keyword evidence="5" id="KW-1185">Reference proteome</keyword>
<dbReference type="CDD" id="cd16936">
    <property type="entry name" value="HATPase_RsbW-like"/>
    <property type="match status" value="1"/>
</dbReference>
<evidence type="ECO:0000256" key="1">
    <source>
        <dbReference type="ARBA" id="ARBA00022527"/>
    </source>
</evidence>
<comment type="caution">
    <text evidence="4">The sequence shown here is derived from an EMBL/GenBank/DDBJ whole genome shotgun (WGS) entry which is preliminary data.</text>
</comment>
<dbReference type="InterPro" id="IPR003594">
    <property type="entry name" value="HATPase_dom"/>
</dbReference>
<organism evidence="4 5">
    <name type="scientific">Streptomyces racemochromogenes</name>
    <dbReference type="NCBI Taxonomy" id="67353"/>
    <lineage>
        <taxon>Bacteria</taxon>
        <taxon>Bacillati</taxon>
        <taxon>Actinomycetota</taxon>
        <taxon>Actinomycetes</taxon>
        <taxon>Kitasatosporales</taxon>
        <taxon>Streptomycetaceae</taxon>
        <taxon>Streptomyces</taxon>
    </lineage>
</organism>
<evidence type="ECO:0000259" key="3">
    <source>
        <dbReference type="Pfam" id="PF13581"/>
    </source>
</evidence>
<sequence>MASELVTNAIRHAPGPCVFDVGWSRAGLDIEVTDSSPVPPRARPGDATGASGGYGWPLVESLSSQLEVRPTEAGGKTIHARIPGTM</sequence>
<reference evidence="4 5" key="1">
    <citation type="submission" date="2024-03" db="EMBL/GenBank/DDBJ databases">
        <title>Whole genome sequencing of Streptomyces racemochromogenes, to identify antimicrobial biosynthetic gene clusters.</title>
        <authorList>
            <person name="Suryawanshi P."/>
            <person name="Krishnaraj P.U."/>
            <person name="Arun Y.P."/>
            <person name="Suryawanshi M.P."/>
            <person name="Rakshit O."/>
        </authorList>
    </citation>
    <scope>NUCLEOTIDE SEQUENCE [LARGE SCALE GENOMIC DNA]</scope>
    <source>
        <strain evidence="4 5">AUDT626</strain>
    </source>
</reference>
<dbReference type="InterPro" id="IPR036890">
    <property type="entry name" value="HATPase_C_sf"/>
</dbReference>
<keyword evidence="1" id="KW-0418">Kinase</keyword>
<name>A0ABW7PCI0_9ACTN</name>